<organism evidence="2 3">
    <name type="scientific">Lacticaseibacillus mingshuiensis</name>
    <dbReference type="NCBI Taxonomy" id="2799574"/>
    <lineage>
        <taxon>Bacteria</taxon>
        <taxon>Bacillati</taxon>
        <taxon>Bacillota</taxon>
        <taxon>Bacilli</taxon>
        <taxon>Lactobacillales</taxon>
        <taxon>Lactobacillaceae</taxon>
        <taxon>Lacticaseibacillus</taxon>
    </lineage>
</organism>
<accession>A0ABW4CI43</accession>
<sequence length="306" mass="35602">MGYIGPTIRDIRTNKGLSAKYMYNDIMSRVNYSRFESGKIDTSAENLMEMLKRINLMMFEFANLSGRDTAAAVAETDRMTQLVAEGHATKNPENFREASRIVYKSWQEEGYVADHDMYLTMKVYADFYAHHGQVIDAMPELRDLLNYLDKTETWYSYEQMMLYNLLPILSVDELLILLPLYLQRINKVSQMDANMATIGEIFVQAFQVAINHRDYGVFKKLLGMFNETHIQERYMAPHFYRRLYNDYANYYDKKDNACLSEVESMLATVRKLDFPSYYPQLANTALSLHVWLADDAPSLKDVETNG</sequence>
<dbReference type="RefSeq" id="WP_203626153.1">
    <property type="nucleotide sequence ID" value="NZ_BOLQ01000002.1"/>
</dbReference>
<dbReference type="CDD" id="cd00093">
    <property type="entry name" value="HTH_XRE"/>
    <property type="match status" value="1"/>
</dbReference>
<comment type="caution">
    <text evidence="2">The sequence shown here is derived from an EMBL/GenBank/DDBJ whole genome shotgun (WGS) entry which is preliminary data.</text>
</comment>
<evidence type="ECO:0000313" key="2">
    <source>
        <dbReference type="EMBL" id="MFD1429211.1"/>
    </source>
</evidence>
<dbReference type="PANTHER" id="PTHR37038">
    <property type="entry name" value="TRANSCRIPTIONAL REGULATOR-RELATED"/>
    <property type="match status" value="1"/>
</dbReference>
<feature type="domain" description="HTH cro/C1-type" evidence="1">
    <location>
        <begin position="8"/>
        <end position="64"/>
    </location>
</feature>
<protein>
    <submittedName>
        <fullName evidence="2">Helix-turn-helix domain-containing protein</fullName>
    </submittedName>
</protein>
<dbReference type="PROSITE" id="PS50943">
    <property type="entry name" value="HTH_CROC1"/>
    <property type="match status" value="1"/>
</dbReference>
<dbReference type="Proteomes" id="UP001597196">
    <property type="component" value="Unassembled WGS sequence"/>
</dbReference>
<evidence type="ECO:0000259" key="1">
    <source>
        <dbReference type="PROSITE" id="PS50943"/>
    </source>
</evidence>
<dbReference type="Pfam" id="PF21259">
    <property type="entry name" value="Rgg_C"/>
    <property type="match status" value="1"/>
</dbReference>
<dbReference type="EMBL" id="JBHTOC010000003">
    <property type="protein sequence ID" value="MFD1429211.1"/>
    <property type="molecule type" value="Genomic_DNA"/>
</dbReference>
<proteinExistence type="predicted"/>
<dbReference type="Gene3D" id="1.25.40.10">
    <property type="entry name" value="Tetratricopeptide repeat domain"/>
    <property type="match status" value="1"/>
</dbReference>
<dbReference type="SUPFAM" id="SSF47413">
    <property type="entry name" value="lambda repressor-like DNA-binding domains"/>
    <property type="match status" value="1"/>
</dbReference>
<gene>
    <name evidence="2" type="ORF">ACFQ4P_02960</name>
</gene>
<reference evidence="3" key="1">
    <citation type="journal article" date="2019" name="Int. J. Syst. Evol. Microbiol.">
        <title>The Global Catalogue of Microorganisms (GCM) 10K type strain sequencing project: providing services to taxonomists for standard genome sequencing and annotation.</title>
        <authorList>
            <consortium name="The Broad Institute Genomics Platform"/>
            <consortium name="The Broad Institute Genome Sequencing Center for Infectious Disease"/>
            <person name="Wu L."/>
            <person name="Ma J."/>
        </authorList>
    </citation>
    <scope>NUCLEOTIDE SEQUENCE [LARGE SCALE GENOMIC DNA]</scope>
    <source>
        <strain evidence="3">CCM 8980</strain>
    </source>
</reference>
<dbReference type="InterPro" id="IPR053163">
    <property type="entry name" value="HTH-type_regulator_Rgg"/>
</dbReference>
<evidence type="ECO:0000313" key="3">
    <source>
        <dbReference type="Proteomes" id="UP001597196"/>
    </source>
</evidence>
<name>A0ABW4CI43_9LACO</name>
<dbReference type="InterPro" id="IPR010982">
    <property type="entry name" value="Lambda_DNA-bd_dom_sf"/>
</dbReference>
<keyword evidence="3" id="KW-1185">Reference proteome</keyword>
<dbReference type="InterPro" id="IPR001387">
    <property type="entry name" value="Cro/C1-type_HTH"/>
</dbReference>
<dbReference type="InterPro" id="IPR010057">
    <property type="entry name" value="Transcription_activator_Rgg_C"/>
</dbReference>
<dbReference type="InterPro" id="IPR011990">
    <property type="entry name" value="TPR-like_helical_dom_sf"/>
</dbReference>